<dbReference type="Proteomes" id="UP000032309">
    <property type="component" value="Unassembled WGS sequence"/>
</dbReference>
<keyword evidence="4 10" id="KW-0288">FMN</keyword>
<dbReference type="EMBL" id="BAFN01000001">
    <property type="protein sequence ID" value="GAN33832.1"/>
    <property type="molecule type" value="Genomic_DNA"/>
</dbReference>
<reference evidence="12" key="1">
    <citation type="journal article" date="2015" name="Genome Announc.">
        <title>Draft Genome Sequence of an Anaerobic Ammonium-Oxidizing Bacterium, "Candidatus Brocadia sinica".</title>
        <authorList>
            <person name="Oshiki M."/>
            <person name="Shinyako-Hata K."/>
            <person name="Satoh H."/>
            <person name="Okabe S."/>
        </authorList>
    </citation>
    <scope>NUCLEOTIDE SEQUENCE [LARGE SCALE GENOMIC DNA]</scope>
    <source>
        <strain evidence="12">JPN1</strain>
    </source>
</reference>
<keyword evidence="3 10" id="KW-0285">Flavoprotein</keyword>
<keyword evidence="9 10" id="KW-0472">Membrane</keyword>
<comment type="function">
    <text evidence="10">Part of a membrane-bound complex that couples electron transfer with translocation of ions across the membrane.</text>
</comment>
<dbReference type="NCBIfam" id="TIGR01946">
    <property type="entry name" value="rnfD"/>
    <property type="match status" value="1"/>
</dbReference>
<evidence type="ECO:0000256" key="8">
    <source>
        <dbReference type="ARBA" id="ARBA00022989"/>
    </source>
</evidence>
<sequence>MSNQIQSNTTLIVSASPHIRDVESIPRIMWAVVFSLIPAGVAGIFTFGYYCLYVVFLSCIAAVVAEIFILLLRKQPIVNTIKDGSAVVTGILLAYTLPPSVPWYVPVVGSFFAITIVKHAFGGLGNNIWNPALAARAFLQVAYPAVINSDWRVLQHGIGNLVHSITKVDPEGKLVDAITRATPLAKEAGAETYRLTQLLMGNVPGCIGETSVIALSLGGSYLIYRHCVKWYVPVCYIATVFVMVLILPSRIVMPWANDPFYHIFAGGLFLGAFFMATDMVTSPLTKRGLFIFAVGAGVLTVLIRLYSGYPEGVCYSILLMNTATPLIDRFTKPRLYGTSVKKV</sequence>
<comment type="caution">
    <text evidence="10">Lacks conserved residue(s) required for the propagation of feature annotation.</text>
</comment>
<dbReference type="PANTHER" id="PTHR30578">
    <property type="entry name" value="ELECTRON TRANSPORT COMPLEX PROTEIN RNFD"/>
    <property type="match status" value="1"/>
</dbReference>
<feature type="transmembrane region" description="Helical" evidence="10">
    <location>
        <begin position="230"/>
        <end position="253"/>
    </location>
</feature>
<feature type="transmembrane region" description="Helical" evidence="10">
    <location>
        <begin position="289"/>
        <end position="309"/>
    </location>
</feature>
<evidence type="ECO:0000256" key="10">
    <source>
        <dbReference type="HAMAP-Rule" id="MF_00462"/>
    </source>
</evidence>
<keyword evidence="2 10" id="KW-0597">Phosphoprotein</keyword>
<feature type="transmembrane region" description="Helical" evidence="10">
    <location>
        <begin position="53"/>
        <end position="72"/>
    </location>
</feature>
<evidence type="ECO:0000256" key="9">
    <source>
        <dbReference type="ARBA" id="ARBA00023136"/>
    </source>
</evidence>
<dbReference type="HAMAP" id="MF_00462">
    <property type="entry name" value="RsxD_RnfD"/>
    <property type="match status" value="1"/>
</dbReference>
<proteinExistence type="inferred from homology"/>
<feature type="transmembrane region" description="Helical" evidence="10">
    <location>
        <begin position="259"/>
        <end position="277"/>
    </location>
</feature>
<keyword evidence="5 10" id="KW-0812">Transmembrane</keyword>
<evidence type="ECO:0000256" key="3">
    <source>
        <dbReference type="ARBA" id="ARBA00022630"/>
    </source>
</evidence>
<evidence type="ECO:0000256" key="1">
    <source>
        <dbReference type="ARBA" id="ARBA00022448"/>
    </source>
</evidence>
<protein>
    <recommendedName>
        <fullName evidence="10">Ion-translocating oxidoreductase complex subunit D</fullName>
        <ecNumber evidence="10">7.-.-.-</ecNumber>
    </recommendedName>
    <alternativeName>
        <fullName evidence="10">Rnf electron transport complex subunit D</fullName>
    </alternativeName>
</protein>
<keyword evidence="1 10" id="KW-0813">Transport</keyword>
<feature type="transmembrane region" description="Helical" evidence="10">
    <location>
        <begin position="79"/>
        <end position="97"/>
    </location>
</feature>
<dbReference type="InterPro" id="IPR004338">
    <property type="entry name" value="NqrB/RnfD"/>
</dbReference>
<dbReference type="InterPro" id="IPR011303">
    <property type="entry name" value="RnfD_bac"/>
</dbReference>
<dbReference type="Pfam" id="PF03116">
    <property type="entry name" value="NQR2_RnfD_RnfE"/>
    <property type="match status" value="1"/>
</dbReference>
<dbReference type="RefSeq" id="WP_052563908.1">
    <property type="nucleotide sequence ID" value="NZ_BAFN01000001.1"/>
</dbReference>
<feature type="transmembrane region" description="Helical" evidence="10">
    <location>
        <begin position="28"/>
        <end position="47"/>
    </location>
</feature>
<feature type="modified residue" description="FMN phosphoryl threonine" evidence="10">
    <location>
        <position position="182"/>
    </location>
</feature>
<evidence type="ECO:0000256" key="5">
    <source>
        <dbReference type="ARBA" id="ARBA00022692"/>
    </source>
</evidence>
<gene>
    <name evidence="10" type="primary">rnfD</name>
    <name evidence="11" type="ORF">BROSI_A2366</name>
</gene>
<name>A0ABQ0JYL1_9BACT</name>
<dbReference type="EC" id="7.-.-.-" evidence="10"/>
<comment type="cofactor">
    <cofactor evidence="10">
        <name>FMN</name>
        <dbReference type="ChEBI" id="CHEBI:58210"/>
    </cofactor>
</comment>
<dbReference type="PANTHER" id="PTHR30578:SF0">
    <property type="entry name" value="ION-TRANSLOCATING OXIDOREDUCTASE COMPLEX SUBUNIT D"/>
    <property type="match status" value="1"/>
</dbReference>
<keyword evidence="8 10" id="KW-1133">Transmembrane helix</keyword>
<evidence type="ECO:0000256" key="7">
    <source>
        <dbReference type="ARBA" id="ARBA00022982"/>
    </source>
</evidence>
<evidence type="ECO:0000256" key="6">
    <source>
        <dbReference type="ARBA" id="ARBA00022967"/>
    </source>
</evidence>
<keyword evidence="6 10" id="KW-1278">Translocase</keyword>
<keyword evidence="7 10" id="KW-0249">Electron transport</keyword>
<keyword evidence="10" id="KW-1003">Cell membrane</keyword>
<evidence type="ECO:0000313" key="11">
    <source>
        <dbReference type="EMBL" id="GAN33832.1"/>
    </source>
</evidence>
<evidence type="ECO:0000313" key="12">
    <source>
        <dbReference type="Proteomes" id="UP000032309"/>
    </source>
</evidence>
<evidence type="ECO:0000256" key="4">
    <source>
        <dbReference type="ARBA" id="ARBA00022643"/>
    </source>
</evidence>
<comment type="caution">
    <text evidence="11">The sequence shown here is derived from an EMBL/GenBank/DDBJ whole genome shotgun (WGS) entry which is preliminary data.</text>
</comment>
<organism evidence="11 12">
    <name type="scientific">Candidatus Brocadia sinica JPN1</name>
    <dbReference type="NCBI Taxonomy" id="1197129"/>
    <lineage>
        <taxon>Bacteria</taxon>
        <taxon>Pseudomonadati</taxon>
        <taxon>Planctomycetota</taxon>
        <taxon>Candidatus Brocadiia</taxon>
        <taxon>Candidatus Brocadiales</taxon>
        <taxon>Candidatus Brocadiaceae</taxon>
        <taxon>Candidatus Brocadia</taxon>
    </lineage>
</organism>
<comment type="similarity">
    <text evidence="10">Belongs to the NqrB/RnfD family.</text>
</comment>
<evidence type="ECO:0000256" key="2">
    <source>
        <dbReference type="ARBA" id="ARBA00022553"/>
    </source>
</evidence>
<comment type="subcellular location">
    <subcellularLocation>
        <location evidence="10">Cell membrane</location>
        <topology evidence="10">Multi-pass membrane protein</topology>
    </subcellularLocation>
</comment>
<accession>A0ABQ0JYL1</accession>
<comment type="subunit">
    <text evidence="10">The complex is composed of six subunits: RnfA, RnfB, RnfC, RnfD, RnfE and RnfG.</text>
</comment>
<keyword evidence="12" id="KW-1185">Reference proteome</keyword>